<feature type="region of interest" description="Disordered" evidence="2">
    <location>
        <begin position="1"/>
        <end position="34"/>
    </location>
</feature>
<dbReference type="VEuPathDB" id="ToxoDB:EMWEY_00016430"/>
<dbReference type="Proteomes" id="UP000030763">
    <property type="component" value="Unassembled WGS sequence"/>
</dbReference>
<protein>
    <submittedName>
        <fullName evidence="4">Uncharacterized protein</fullName>
    </submittedName>
</protein>
<feature type="compositionally biased region" description="Polar residues" evidence="2">
    <location>
        <begin position="130"/>
        <end position="139"/>
    </location>
</feature>
<feature type="compositionally biased region" description="Basic and acidic residues" evidence="2">
    <location>
        <begin position="951"/>
        <end position="960"/>
    </location>
</feature>
<keyword evidence="3" id="KW-0812">Transmembrane</keyword>
<proteinExistence type="predicted"/>
<keyword evidence="1" id="KW-0175">Coiled coil</keyword>
<organism evidence="4 5">
    <name type="scientific">Eimeria maxima</name>
    <name type="common">Coccidian parasite</name>
    <dbReference type="NCBI Taxonomy" id="5804"/>
    <lineage>
        <taxon>Eukaryota</taxon>
        <taxon>Sar</taxon>
        <taxon>Alveolata</taxon>
        <taxon>Apicomplexa</taxon>
        <taxon>Conoidasida</taxon>
        <taxon>Coccidia</taxon>
        <taxon>Eucoccidiorida</taxon>
        <taxon>Eimeriorina</taxon>
        <taxon>Eimeriidae</taxon>
        <taxon>Eimeria</taxon>
    </lineage>
</organism>
<dbReference type="OMA" id="SCCEKPP"/>
<sequence length="1250" mass="131619">MAVGAPCDVEEEELSPAPAAAQAAAAAPPPVPVAAKAPSITASAAIEASEAADDFFEAVSAHRQEQDQRYANGNTPRLSSIPLSGVQTPEARGGDEGLQRRTEESSGAFSQPSDRLLSSAGHPRAPPTAPSSNRPSQGAPSRGSLRISSTDPAIHKAQDEGHEGPKAGSSSRMVSASNPLEEPPCGGKRGAPCAPPHSSRRSEGALLLEASAAEAESSPLEPPQTERRATTGALQDTFRSRGAPGSARSLLSPAGSIVGMLQRQPQQQQLRRQSEPKRAFLPLNLQRAHDVSSHCYKVLLVLHHLLPLHFHSMLLFLLLLYGLFVYLLLCLPLLQQRMQTIDIQRGTEDPDGPIAVAPDEDLLDQLHKLSTKIQAQEDEKRVMAEESFQLEQILKRQYHTDIRQKSEQNRQLALDNQTLRQQLEKLSSECEGLRGAVALAEEVMSSFFQRLMRPRLALPASHREEDPILSASSDSALEARLNALFTALRNALAAEQDSLDLSTQQELQQRLEGAAALCRATSAAAAAAAAIVSPRPPESLHGDDEAGKMPAAGTTAAAAGLAFLQQEKRLPPLPLVDVETPLPSSEAQLESLKRQIERLRENLGAFTEGLLQAHERHLQAQRPAGVAAKPEGLVERVEALKYVDVSPVKKAFSKSPAAKEPQLTLPPERDLAGVSPVAAVGGPKGPAAYMGAPATSAVGKTKTLWGAATKREDRGAPVLQLPPHAERIRGAVLRPAVPQLRQQQHSSPCNAEGGWGSCLPSNSGGPFESCCEKPPRTGVVLPPLKQRQQQSSRGPCSRQRGPSKGRPPLVGPPEGLPVSASAASLLPALKPAPAAAVAVAAASRASRGGLMGSASAVDLSVVGRPLGPPRGAPTHATSLYTGPNYGHYPIPVGRLQGGPVLGPLPLPRRVQQNAVLPADANRKQWAASSRSKSSSGSGRVFSRTRRSCSPIKERWGEDASSKGPSGGDPPSELPGAALAIESKVSPTAADARGGGPHGARLRNPLLVREEWGPGGPQRAMELGGPRGPPCPLLGGPALYAVTPPRELSPAAMPPADWSRGGASLYPDSMGEYPGTSAALGAVVNQDAALAARLVSPPSSNFVHSYSQPPRRAPPMEAVAHLSQALLQQQQQQQQAFIMSLKSPATAAATGSNALACRISRELAAGTAVMQQVDSITGLRLTTAAKGAPLTLRLCHWQKTLKALKKGAPVGPLLDRPGKRCKLGDFGPKGIDDGHGLSHILRKRCAHTQAV</sequence>
<name>U6M668_EIMMA</name>
<feature type="coiled-coil region" evidence="1">
    <location>
        <begin position="582"/>
        <end position="609"/>
    </location>
</feature>
<evidence type="ECO:0000256" key="2">
    <source>
        <dbReference type="SAM" id="MobiDB-lite"/>
    </source>
</evidence>
<feature type="region of interest" description="Disordered" evidence="2">
    <location>
        <begin position="778"/>
        <end position="816"/>
    </location>
</feature>
<dbReference type="RefSeq" id="XP_013335184.1">
    <property type="nucleotide sequence ID" value="XM_013479730.1"/>
</dbReference>
<reference evidence="4" key="1">
    <citation type="submission" date="2013-10" db="EMBL/GenBank/DDBJ databases">
        <title>Genomic analysis of the causative agents of coccidiosis in chickens.</title>
        <authorList>
            <person name="Reid A.J."/>
            <person name="Blake D."/>
            <person name="Billington K."/>
            <person name="Browne H."/>
            <person name="Dunn M."/>
            <person name="Hung S."/>
            <person name="Kawahara F."/>
            <person name="Miranda-Saavedra D."/>
            <person name="Mourier T."/>
            <person name="Nagra H."/>
            <person name="Otto T.D."/>
            <person name="Rawlings N."/>
            <person name="Sanchez A."/>
            <person name="Sanders M."/>
            <person name="Subramaniam C."/>
            <person name="Tay Y."/>
            <person name="Dear P."/>
            <person name="Doerig C."/>
            <person name="Gruber A."/>
            <person name="Parkinson J."/>
            <person name="Shirley M."/>
            <person name="Wan K.L."/>
            <person name="Berriman M."/>
            <person name="Tomley F."/>
            <person name="Pain A."/>
        </authorList>
    </citation>
    <scope>NUCLEOTIDE SEQUENCE [LARGE SCALE GENOMIC DNA]</scope>
    <source>
        <strain evidence="4">Weybridge</strain>
    </source>
</reference>
<evidence type="ECO:0000256" key="1">
    <source>
        <dbReference type="SAM" id="Coils"/>
    </source>
</evidence>
<dbReference type="AlphaFoldDB" id="U6M668"/>
<keyword evidence="3" id="KW-1133">Transmembrane helix</keyword>
<feature type="compositionally biased region" description="Basic and acidic residues" evidence="2">
    <location>
        <begin position="153"/>
        <end position="165"/>
    </location>
</feature>
<keyword evidence="5" id="KW-1185">Reference proteome</keyword>
<feature type="transmembrane region" description="Helical" evidence="3">
    <location>
        <begin position="314"/>
        <end position="334"/>
    </location>
</feature>
<feature type="compositionally biased region" description="Low complexity" evidence="2">
    <location>
        <begin position="16"/>
        <end position="26"/>
    </location>
</feature>
<feature type="compositionally biased region" description="Low complexity" evidence="2">
    <location>
        <begin position="204"/>
        <end position="219"/>
    </location>
</feature>
<feature type="compositionally biased region" description="Basic and acidic residues" evidence="2">
    <location>
        <begin position="92"/>
        <end position="104"/>
    </location>
</feature>
<feature type="region of interest" description="Disordered" evidence="2">
    <location>
        <begin position="919"/>
        <end position="975"/>
    </location>
</feature>
<feature type="compositionally biased region" description="Polar residues" evidence="2">
    <location>
        <begin position="69"/>
        <end position="87"/>
    </location>
</feature>
<feature type="compositionally biased region" description="Low complexity" evidence="2">
    <location>
        <begin position="928"/>
        <end position="941"/>
    </location>
</feature>
<feature type="compositionally biased region" description="Polar residues" evidence="2">
    <location>
        <begin position="168"/>
        <end position="178"/>
    </location>
</feature>
<feature type="region of interest" description="Disordered" evidence="2">
    <location>
        <begin position="60"/>
        <end position="249"/>
    </location>
</feature>
<gene>
    <name evidence="4" type="ORF">EMWEY_00016430</name>
</gene>
<feature type="coiled-coil region" evidence="1">
    <location>
        <begin position="359"/>
        <end position="443"/>
    </location>
</feature>
<evidence type="ECO:0000256" key="3">
    <source>
        <dbReference type="SAM" id="Phobius"/>
    </source>
</evidence>
<dbReference type="OrthoDB" id="347889at2759"/>
<reference evidence="4" key="2">
    <citation type="submission" date="2013-10" db="EMBL/GenBank/DDBJ databases">
        <authorList>
            <person name="Aslett M."/>
        </authorList>
    </citation>
    <scope>NUCLEOTIDE SEQUENCE [LARGE SCALE GENOMIC DNA]</scope>
    <source>
        <strain evidence="4">Weybridge</strain>
    </source>
</reference>
<dbReference type="EMBL" id="HG719714">
    <property type="protein sequence ID" value="CDJ58538.1"/>
    <property type="molecule type" value="Genomic_DNA"/>
</dbReference>
<evidence type="ECO:0000313" key="5">
    <source>
        <dbReference type="Proteomes" id="UP000030763"/>
    </source>
</evidence>
<keyword evidence="3" id="KW-0472">Membrane</keyword>
<dbReference type="PANTHER" id="PTHR48125">
    <property type="entry name" value="LP07818P1"/>
    <property type="match status" value="1"/>
</dbReference>
<dbReference type="GeneID" id="25335629"/>
<accession>U6M668</accession>
<evidence type="ECO:0000313" key="4">
    <source>
        <dbReference type="EMBL" id="CDJ58538.1"/>
    </source>
</evidence>
<dbReference type="PANTHER" id="PTHR48125:SF12">
    <property type="entry name" value="AT HOOK TRANSCRIPTION FACTOR FAMILY-RELATED"/>
    <property type="match status" value="1"/>
</dbReference>